<dbReference type="InterPro" id="IPR022385">
    <property type="entry name" value="Rhs_assc_core"/>
</dbReference>
<dbReference type="InterPro" id="IPR045351">
    <property type="entry name" value="DUF6531"/>
</dbReference>
<accession>A0A845G295</accession>
<dbReference type="Pfam" id="PF22322">
    <property type="entry name" value="DUF6973"/>
    <property type="match status" value="1"/>
</dbReference>
<dbReference type="InterPro" id="IPR006530">
    <property type="entry name" value="YD"/>
</dbReference>
<feature type="domain" description="DUF6973" evidence="4">
    <location>
        <begin position="1307"/>
        <end position="1399"/>
    </location>
</feature>
<comment type="caution">
    <text evidence="6">The sequence shown here is derived from an EMBL/GenBank/DDBJ whole genome shotgun (WGS) entry which is preliminary data.</text>
</comment>
<dbReference type="EMBL" id="WWCW01000030">
    <property type="protein sequence ID" value="MYM87750.1"/>
    <property type="molecule type" value="Genomic_DNA"/>
</dbReference>
<sequence>MKRHVFVSLLPLLWLASSQQGHASTTVEPIRPNDPVAVVTIPEKFPDCNLACQNARIIDYLKSLPEFNYNIPPARGEGPAVANIAAAPAVATTAPKTCGDSGAETPNTTPRPVIVTSGEKYKEELDFASQGVYGLSLKRTYRSMQNVGKMFGPNWLSSLETSRINFKKLVCQPANSNNCRPMSPTLTTSDGTTYDLDFKSASAARPSLPSAVANAMRRRATAAKAAASSDDPNGPTSYLYTVKGAAAPGEVIYTNDGFQRYNGYSWSTYDTDGLLLSEGDNSGASWTYFHTSDGRLTQVNNAVGQEVRFIWTNGRVTSVIDPNGGTWNYAYNAANNLIKVTSPGASPDIREYLYEGADPTLLTGIVINGVRYSTYGYQADRRVSVSGLAGGEERDTFIYGANQTTVTDARGQPTVYNYAAVLGEQKITSVTHGATASCSNASAQTAFDANGYVDYKVDWNGNRTEYNYDSAGRLQQKTTAAGTASASTVKHTWDGKDITATTYSGADDRPYASVTYTYYGSEQIQAYGRVASETRRDLKNGSVQLTNYGYTFYPNNTIASRTITRSLPEGSVTEKYTYDARGNLTSHVNELGQSESWSGHNGFGQPGHYVDLNDVGTDYVYDATGNLISTSQTLSNGVRTTRYAYNHDHQVTATTTADGHVTANQYNAAGRLEYTGNAQNKSARTAINVATNTVTQSADRQVPSLSGTTPVATNSGQFSAVTVLDTLGRPYTATGNSGQRVDYRYDNNGNLLSRQDAAGHTTSYNYDAQNRVINSTAPDHGVTYMEYDGEGRLKTVRDPRNLSTSYTYDGFGSVRTRISPDTGTTTYDYDSYGRLSTESRADGKVITYTWDSLGRPHTRAGTGVTETFTYDQGAYGKGRLTRIDDATGYTTFAYNAAGELTQQVNSIYGSVYTTSWNYDSAGRLLSLSYPTGLVVSYAYDASGRLSKVSSNVAGAATLADSFLYQPAGEQRYAWRFGNGLPRLITLDTDGRVTQLAGGSRHNLGFGYDNTDLQTTLTDGVYTNLNTTFGYDRADRLGTVARSGDAQSFSWDASGNRTGQVRQGVSYSYTVDSQSNRLTSWSGGGRTRNFGYDAAGNLTVESRQDLSSNGYDYDGFGRLIQSYLNGVKVGDYRSNALNQRVSKQAAGTTTHAIYGPRGELLAEMGPLQTGYVWLDGELLGISRAGQFYASHNDRVGRPEVLTNSSAAVVWRAVNAAFDRTIATDTIGGMNVGFPGQYYDAETGLWYNWHRYFDAALGRYIQSDPIGLSGGINTYVYAEGNPLSHVDLSGLDWEEKISDIRAAGVLPAWTASRIADNALADAQHSGFPGLHNGPADAYRHCVWSCGMTREIGYSAARSIATNHEYAGDRGGQPLEEKEMDLANNAAGRACGISSSEQSCSQQCSSQLENGNLFGLGGQRMSPAVRIR</sequence>
<dbReference type="Proteomes" id="UP000470302">
    <property type="component" value="Unassembled WGS sequence"/>
</dbReference>
<dbReference type="Gene3D" id="2.180.10.10">
    <property type="entry name" value="RHS repeat-associated core"/>
    <property type="match status" value="2"/>
</dbReference>
<dbReference type="Pfam" id="PF05593">
    <property type="entry name" value="RHS_repeat"/>
    <property type="match status" value="3"/>
</dbReference>
<keyword evidence="2" id="KW-0732">Signal</keyword>
<dbReference type="InterPro" id="IPR054246">
    <property type="entry name" value="DUF6973"/>
</dbReference>
<proteinExistence type="predicted"/>
<keyword evidence="1" id="KW-0677">Repeat</keyword>
<dbReference type="Pfam" id="PF20148">
    <property type="entry name" value="DUF6531"/>
    <property type="match status" value="1"/>
</dbReference>
<feature type="chain" id="PRO_5032925808" description="RHS repeat protein" evidence="2">
    <location>
        <begin position="24"/>
        <end position="1425"/>
    </location>
</feature>
<dbReference type="RefSeq" id="WP_161096860.1">
    <property type="nucleotide sequence ID" value="NZ_WWCW01000030.1"/>
</dbReference>
<evidence type="ECO:0008006" key="8">
    <source>
        <dbReference type="Google" id="ProtNLM"/>
    </source>
</evidence>
<dbReference type="InterPro" id="IPR050708">
    <property type="entry name" value="T6SS_VgrG/RHS"/>
</dbReference>
<dbReference type="PANTHER" id="PTHR32305">
    <property type="match status" value="1"/>
</dbReference>
<evidence type="ECO:0000313" key="6">
    <source>
        <dbReference type="EMBL" id="MYM87750.1"/>
    </source>
</evidence>
<protein>
    <recommendedName>
        <fullName evidence="8">RHS repeat protein</fullName>
    </recommendedName>
</protein>
<evidence type="ECO:0000256" key="1">
    <source>
        <dbReference type="ARBA" id="ARBA00022737"/>
    </source>
</evidence>
<dbReference type="InterPro" id="IPR056823">
    <property type="entry name" value="TEN-like_YD-shell"/>
</dbReference>
<feature type="domain" description="Teneurin-like YD-shell" evidence="5">
    <location>
        <begin position="998"/>
        <end position="1262"/>
    </location>
</feature>
<feature type="domain" description="Teneurin-like YD-shell" evidence="5">
    <location>
        <begin position="734"/>
        <end position="868"/>
    </location>
</feature>
<organism evidence="6 7">
    <name type="scientific">Duganella vulcania</name>
    <dbReference type="NCBI Taxonomy" id="2692166"/>
    <lineage>
        <taxon>Bacteria</taxon>
        <taxon>Pseudomonadati</taxon>
        <taxon>Pseudomonadota</taxon>
        <taxon>Betaproteobacteria</taxon>
        <taxon>Burkholderiales</taxon>
        <taxon>Oxalobacteraceae</taxon>
        <taxon>Telluria group</taxon>
        <taxon>Duganella</taxon>
    </lineage>
</organism>
<evidence type="ECO:0000313" key="7">
    <source>
        <dbReference type="Proteomes" id="UP000470302"/>
    </source>
</evidence>
<reference evidence="6 7" key="1">
    <citation type="submission" date="2020-01" db="EMBL/GenBank/DDBJ databases">
        <title>Novel species isolated from a subtropical stream in China.</title>
        <authorList>
            <person name="Lu H."/>
        </authorList>
    </citation>
    <scope>NUCLEOTIDE SEQUENCE [LARGE SCALE GENOMIC DNA]</scope>
    <source>
        <strain evidence="6 7">FT82W</strain>
    </source>
</reference>
<evidence type="ECO:0000259" key="5">
    <source>
        <dbReference type="Pfam" id="PF25023"/>
    </source>
</evidence>
<dbReference type="Pfam" id="PF25023">
    <property type="entry name" value="TEN_YD-shell"/>
    <property type="match status" value="2"/>
</dbReference>
<feature type="signal peptide" evidence="2">
    <location>
        <begin position="1"/>
        <end position="23"/>
    </location>
</feature>
<dbReference type="InterPro" id="IPR031325">
    <property type="entry name" value="RHS_repeat"/>
</dbReference>
<feature type="domain" description="DUF6531" evidence="3">
    <location>
        <begin position="111"/>
        <end position="162"/>
    </location>
</feature>
<evidence type="ECO:0000259" key="4">
    <source>
        <dbReference type="Pfam" id="PF22322"/>
    </source>
</evidence>
<name>A0A845G295_9BURK</name>
<dbReference type="NCBIfam" id="TIGR03696">
    <property type="entry name" value="Rhs_assc_core"/>
    <property type="match status" value="1"/>
</dbReference>
<evidence type="ECO:0000256" key="2">
    <source>
        <dbReference type="SAM" id="SignalP"/>
    </source>
</evidence>
<dbReference type="NCBIfam" id="TIGR01643">
    <property type="entry name" value="YD_repeat_2x"/>
    <property type="match status" value="6"/>
</dbReference>
<dbReference type="PANTHER" id="PTHR32305:SF15">
    <property type="entry name" value="PROTEIN RHSA-RELATED"/>
    <property type="match status" value="1"/>
</dbReference>
<evidence type="ECO:0000259" key="3">
    <source>
        <dbReference type="Pfam" id="PF20148"/>
    </source>
</evidence>
<gene>
    <name evidence="6" type="ORF">GTP91_11215</name>
</gene>